<evidence type="ECO:0000313" key="1">
    <source>
        <dbReference type="EMBL" id="ACZ08336.1"/>
    </source>
</evidence>
<protein>
    <submittedName>
        <fullName evidence="1">Uncharacterized protein</fullName>
    </submittedName>
</protein>
<dbReference type="Proteomes" id="UP000000845">
    <property type="component" value="Chromosome"/>
</dbReference>
<dbReference type="AlphaFoldDB" id="D1AHV2"/>
<organism evidence="1 2">
    <name type="scientific">Sebaldella termitidis (strain ATCC 33386 / NCTC 11300)</name>
    <dbReference type="NCBI Taxonomy" id="526218"/>
    <lineage>
        <taxon>Bacteria</taxon>
        <taxon>Fusobacteriati</taxon>
        <taxon>Fusobacteriota</taxon>
        <taxon>Fusobacteriia</taxon>
        <taxon>Fusobacteriales</taxon>
        <taxon>Leptotrichiaceae</taxon>
        <taxon>Sebaldella</taxon>
    </lineage>
</organism>
<dbReference type="RefSeq" id="WP_012860932.1">
    <property type="nucleotide sequence ID" value="NC_013517.1"/>
</dbReference>
<keyword evidence="2" id="KW-1185">Reference proteome</keyword>
<reference evidence="1 2" key="2">
    <citation type="journal article" date="2010" name="Stand. Genomic Sci.">
        <title>Complete genome sequence of Sebaldella termitidis type strain (NCTC 11300).</title>
        <authorList>
            <person name="Harmon-Smith M."/>
            <person name="Celia L."/>
            <person name="Chertkov O."/>
            <person name="Lapidus A."/>
            <person name="Copeland A."/>
            <person name="Glavina Del Rio T."/>
            <person name="Nolan M."/>
            <person name="Lucas S."/>
            <person name="Tice H."/>
            <person name="Cheng J.F."/>
            <person name="Han C."/>
            <person name="Detter J.C."/>
            <person name="Bruce D."/>
            <person name="Goodwin L."/>
            <person name="Pitluck S."/>
            <person name="Pati A."/>
            <person name="Liolios K."/>
            <person name="Ivanova N."/>
            <person name="Mavromatis K."/>
            <person name="Mikhailova N."/>
            <person name="Chen A."/>
            <person name="Palaniappan K."/>
            <person name="Land M."/>
            <person name="Hauser L."/>
            <person name="Chang Y.J."/>
            <person name="Jeffries C.D."/>
            <person name="Brettin T."/>
            <person name="Goker M."/>
            <person name="Beck B."/>
            <person name="Bristow J."/>
            <person name="Eisen J.A."/>
            <person name="Markowitz V."/>
            <person name="Hugenholtz P."/>
            <person name="Kyrpides N.C."/>
            <person name="Klenk H.P."/>
            <person name="Chen F."/>
        </authorList>
    </citation>
    <scope>NUCLEOTIDE SEQUENCE [LARGE SCALE GENOMIC DNA]</scope>
    <source>
        <strain evidence="2">ATCC 33386 / NCTC 11300</strain>
    </source>
</reference>
<dbReference type="HOGENOM" id="CLU_183079_0_0_0"/>
<reference evidence="2" key="1">
    <citation type="submission" date="2009-09" db="EMBL/GenBank/DDBJ databases">
        <title>The complete chromosome of Sebaldella termitidis ATCC 33386.</title>
        <authorList>
            <consortium name="US DOE Joint Genome Institute (JGI-PGF)"/>
            <person name="Lucas S."/>
            <person name="Copeland A."/>
            <person name="Lapidus A."/>
            <person name="Glavina del Rio T."/>
            <person name="Dalin E."/>
            <person name="Tice H."/>
            <person name="Bruce D."/>
            <person name="Goodwin L."/>
            <person name="Pitluck S."/>
            <person name="Kyrpides N."/>
            <person name="Mavromatis K."/>
            <person name="Ivanova N."/>
            <person name="Mikhailova N."/>
            <person name="Sims D."/>
            <person name="Meincke L."/>
            <person name="Brettin T."/>
            <person name="Detter J.C."/>
            <person name="Han C."/>
            <person name="Larimer F."/>
            <person name="Land M."/>
            <person name="Hauser L."/>
            <person name="Markowitz V."/>
            <person name="Cheng J.F."/>
            <person name="Hugenholtz P."/>
            <person name="Woyke T."/>
            <person name="Wu D."/>
            <person name="Eisen J.A."/>
        </authorList>
    </citation>
    <scope>NUCLEOTIDE SEQUENCE [LARGE SCALE GENOMIC DNA]</scope>
    <source>
        <strain evidence="2">ATCC 33386 / NCTC 11300</strain>
    </source>
</reference>
<gene>
    <name evidence="1" type="ordered locus">Sterm_1474</name>
</gene>
<proteinExistence type="predicted"/>
<dbReference type="KEGG" id="str:Sterm_1474"/>
<accession>D1AHV2</accession>
<name>D1AHV2_SEBTE</name>
<evidence type="ECO:0000313" key="2">
    <source>
        <dbReference type="Proteomes" id="UP000000845"/>
    </source>
</evidence>
<sequence>MIIGTYKNEKMFDKWLLLLPEDDNYEKIGDSSCPYCGKSEIDYLYIGNKKKMRGYLQLWCNACKHGIYISQALIPENAKMVEIRDKSIDFNILIPDYIRVVPE</sequence>
<dbReference type="EMBL" id="CP001739">
    <property type="protein sequence ID" value="ACZ08336.1"/>
    <property type="molecule type" value="Genomic_DNA"/>
</dbReference>